<organism evidence="3 4">
    <name type="scientific">Nocardioides euryhalodurans</name>
    <dbReference type="NCBI Taxonomy" id="2518370"/>
    <lineage>
        <taxon>Bacteria</taxon>
        <taxon>Bacillati</taxon>
        <taxon>Actinomycetota</taxon>
        <taxon>Actinomycetes</taxon>
        <taxon>Propionibacteriales</taxon>
        <taxon>Nocardioidaceae</taxon>
        <taxon>Nocardioides</taxon>
    </lineage>
</organism>
<dbReference type="InterPro" id="IPR005545">
    <property type="entry name" value="YCII"/>
</dbReference>
<dbReference type="PANTHER" id="PTHR35174">
    <property type="entry name" value="BLL7171 PROTEIN-RELATED"/>
    <property type="match status" value="1"/>
</dbReference>
<dbReference type="PANTHER" id="PTHR35174:SF3">
    <property type="entry name" value="BLL7171 PROTEIN"/>
    <property type="match status" value="1"/>
</dbReference>
<proteinExistence type="inferred from homology"/>
<dbReference type="KEGG" id="noy:EXE57_10935"/>
<dbReference type="AlphaFoldDB" id="A0A4P7GLN7"/>
<accession>A0A4P7GLN7</accession>
<dbReference type="Proteomes" id="UP000294894">
    <property type="component" value="Chromosome"/>
</dbReference>
<dbReference type="EMBL" id="CP038267">
    <property type="protein sequence ID" value="QBR92734.1"/>
    <property type="molecule type" value="Genomic_DNA"/>
</dbReference>
<comment type="similarity">
    <text evidence="1">Belongs to the YciI family.</text>
</comment>
<feature type="domain" description="YCII-related" evidence="2">
    <location>
        <begin position="14"/>
        <end position="114"/>
    </location>
</feature>
<sequence length="118" mass="13165">MHYLIQALEDDDAFATRDHPERSGEYWESWQGYIDALTESGLLVGAGGLQPPWTATTVRVRDGRRRVQDGPFADTKEQLGGYFVIDVPDLDTALAWAERCPSASYASVEVRPLLPPRT</sequence>
<dbReference type="RefSeq" id="WP_135077445.1">
    <property type="nucleotide sequence ID" value="NZ_CP038267.1"/>
</dbReference>
<evidence type="ECO:0000256" key="1">
    <source>
        <dbReference type="ARBA" id="ARBA00007689"/>
    </source>
</evidence>
<dbReference type="Pfam" id="PF03795">
    <property type="entry name" value="YCII"/>
    <property type="match status" value="1"/>
</dbReference>
<dbReference type="SUPFAM" id="SSF54909">
    <property type="entry name" value="Dimeric alpha+beta barrel"/>
    <property type="match status" value="1"/>
</dbReference>
<name>A0A4P7GLN7_9ACTN</name>
<dbReference type="Gene3D" id="3.30.70.1060">
    <property type="entry name" value="Dimeric alpha+beta barrel"/>
    <property type="match status" value="1"/>
</dbReference>
<dbReference type="OrthoDB" id="668782at2"/>
<gene>
    <name evidence="3" type="ORF">EXE57_10935</name>
</gene>
<reference evidence="3 4" key="1">
    <citation type="submission" date="2019-03" db="EMBL/GenBank/DDBJ databases">
        <title>Three New Species of Nocardioides, Nocardioides euryhalodurans sp. nov., Nocardioides seonyuensis sp. nov. and Nocardioides eburneoflavus sp. nov., Iolated from Soil.</title>
        <authorList>
            <person name="Roh S.G."/>
            <person name="Lee C."/>
            <person name="Kim M.-K."/>
            <person name="Kim S.B."/>
        </authorList>
    </citation>
    <scope>NUCLEOTIDE SEQUENCE [LARGE SCALE GENOMIC DNA]</scope>
    <source>
        <strain evidence="3 4">MMS17-SY117</strain>
    </source>
</reference>
<keyword evidence="4" id="KW-1185">Reference proteome</keyword>
<evidence type="ECO:0000313" key="4">
    <source>
        <dbReference type="Proteomes" id="UP000294894"/>
    </source>
</evidence>
<protein>
    <submittedName>
        <fullName evidence="3">YciI family protein</fullName>
    </submittedName>
</protein>
<dbReference type="InterPro" id="IPR011008">
    <property type="entry name" value="Dimeric_a/b-barrel"/>
</dbReference>
<evidence type="ECO:0000313" key="3">
    <source>
        <dbReference type="EMBL" id="QBR92734.1"/>
    </source>
</evidence>
<evidence type="ECO:0000259" key="2">
    <source>
        <dbReference type="Pfam" id="PF03795"/>
    </source>
</evidence>